<proteinExistence type="predicted"/>
<evidence type="ECO:0000313" key="2">
    <source>
        <dbReference type="Proteomes" id="UP001500630"/>
    </source>
</evidence>
<keyword evidence="2" id="KW-1185">Reference proteome</keyword>
<sequence>MLFKPTVMQIKGVDGALYTLTDESFSGPAILLRDGAKGLDAPTFDVKADQYAAIDGGFVRSARADIREMFLPVTIVADSRHEMMALKRRFIASLNPKKGLVQLQSTEFSIPAHFEGEPTSNDLVAESTRAITCYYAGGMEGGEGAENGIHFATYGLILRAPTPYFQNLARTTQTFQTFEVVEPFIEPSATFLSTDGLTLALSLALSSDPIWANAVNLTNPGDVDAQPRWEIRGPLSARFSIVLKDAEGEVAKELRFAEAFEVTQYQVLVVETTKGRQSIRLYDQIPANGGYDPTDGKSMWWAFDVTSDMWAIEPGDVNAVAMQIDKAESLSPEEETAWNAANQPNVTVSFLPSYLGI</sequence>
<gene>
    <name evidence="1" type="ORF">GCM10022419_016230</name>
</gene>
<evidence type="ECO:0000313" key="1">
    <source>
        <dbReference type="EMBL" id="GAA3537162.1"/>
    </source>
</evidence>
<evidence type="ECO:0008006" key="3">
    <source>
        <dbReference type="Google" id="ProtNLM"/>
    </source>
</evidence>
<comment type="caution">
    <text evidence="1">The sequence shown here is derived from an EMBL/GenBank/DDBJ whole genome shotgun (WGS) entry which is preliminary data.</text>
</comment>
<accession>A0ABP6VLD2</accession>
<organism evidence="1 2">
    <name type="scientific">Nonomuraea rosea</name>
    <dbReference type="NCBI Taxonomy" id="638574"/>
    <lineage>
        <taxon>Bacteria</taxon>
        <taxon>Bacillati</taxon>
        <taxon>Actinomycetota</taxon>
        <taxon>Actinomycetes</taxon>
        <taxon>Streptosporangiales</taxon>
        <taxon>Streptosporangiaceae</taxon>
        <taxon>Nonomuraea</taxon>
    </lineage>
</organism>
<dbReference type="RefSeq" id="WP_345559976.1">
    <property type="nucleotide sequence ID" value="NZ_BAABDQ010000003.1"/>
</dbReference>
<protein>
    <recommendedName>
        <fullName evidence="3">Phage tail family protein</fullName>
    </recommendedName>
</protein>
<dbReference type="EMBL" id="BAABDQ010000003">
    <property type="protein sequence ID" value="GAA3537162.1"/>
    <property type="molecule type" value="Genomic_DNA"/>
</dbReference>
<dbReference type="Proteomes" id="UP001500630">
    <property type="component" value="Unassembled WGS sequence"/>
</dbReference>
<name>A0ABP6VLD2_9ACTN</name>
<reference evidence="2" key="1">
    <citation type="journal article" date="2019" name="Int. J. Syst. Evol. Microbiol.">
        <title>The Global Catalogue of Microorganisms (GCM) 10K type strain sequencing project: providing services to taxonomists for standard genome sequencing and annotation.</title>
        <authorList>
            <consortium name="The Broad Institute Genomics Platform"/>
            <consortium name="The Broad Institute Genome Sequencing Center for Infectious Disease"/>
            <person name="Wu L."/>
            <person name="Ma J."/>
        </authorList>
    </citation>
    <scope>NUCLEOTIDE SEQUENCE [LARGE SCALE GENOMIC DNA]</scope>
    <source>
        <strain evidence="2">JCM 17326</strain>
    </source>
</reference>